<name>A0A9D1SZS9_9FIRM</name>
<reference evidence="2" key="1">
    <citation type="submission" date="2020-10" db="EMBL/GenBank/DDBJ databases">
        <authorList>
            <person name="Gilroy R."/>
        </authorList>
    </citation>
    <scope>NUCLEOTIDE SEQUENCE</scope>
    <source>
        <strain evidence="2">4920</strain>
    </source>
</reference>
<accession>A0A9D1SZS9</accession>
<sequence length="244" mass="27188">MKIISVGNSFAQDAQAYLHTLAASAGEEIHSENLMIGGCSLERHAGCLKNNLDDYVLEVNGVSTEKHITLREALTKEKWDVVTLQQASHYSFDYGTYMPYLQELSDGVRALCPGAEQVIHQTWAYEDGSERLTVELGFSTSQEMYDGLEDAYNKAARQLGGARQIPSGLAFRLAQEAGFGPLHRDTFHAQIPQGRYLLSAVWFTFFTGKNAAEAGFLPEGMTQQEKRLLDRIAYEAVERKKAEK</sequence>
<gene>
    <name evidence="2" type="ORF">IAC74_03600</name>
</gene>
<dbReference type="Pfam" id="PF16227">
    <property type="entry name" value="DUF4886"/>
    <property type="match status" value="1"/>
</dbReference>
<organism evidence="2 3">
    <name type="scientific">Candidatus Aphodoplasma excrementigallinarum</name>
    <dbReference type="NCBI Taxonomy" id="2840673"/>
    <lineage>
        <taxon>Bacteria</taxon>
        <taxon>Bacillati</taxon>
        <taxon>Bacillota</taxon>
        <taxon>Clostridia</taxon>
        <taxon>Eubacteriales</taxon>
        <taxon>Candidatus Aphodoplasma</taxon>
    </lineage>
</organism>
<dbReference type="EMBL" id="DVOF01000107">
    <property type="protein sequence ID" value="HIV02634.1"/>
    <property type="molecule type" value="Genomic_DNA"/>
</dbReference>
<reference evidence="2" key="2">
    <citation type="journal article" date="2021" name="PeerJ">
        <title>Extensive microbial diversity within the chicken gut microbiome revealed by metagenomics and culture.</title>
        <authorList>
            <person name="Gilroy R."/>
            <person name="Ravi A."/>
            <person name="Getino M."/>
            <person name="Pursley I."/>
            <person name="Horton D.L."/>
            <person name="Alikhan N.F."/>
            <person name="Baker D."/>
            <person name="Gharbi K."/>
            <person name="Hall N."/>
            <person name="Watson M."/>
            <person name="Adriaenssens E.M."/>
            <person name="Foster-Nyarko E."/>
            <person name="Jarju S."/>
            <person name="Secka A."/>
            <person name="Antonio M."/>
            <person name="Oren A."/>
            <person name="Chaudhuri R.R."/>
            <person name="La Ragione R."/>
            <person name="Hildebrand F."/>
            <person name="Pallen M.J."/>
        </authorList>
    </citation>
    <scope>NUCLEOTIDE SEQUENCE</scope>
    <source>
        <strain evidence="2">4920</strain>
    </source>
</reference>
<proteinExistence type="predicted"/>
<feature type="domain" description="DUF4886" evidence="1">
    <location>
        <begin position="2"/>
        <end position="236"/>
    </location>
</feature>
<dbReference type="Proteomes" id="UP000886743">
    <property type="component" value="Unassembled WGS sequence"/>
</dbReference>
<evidence type="ECO:0000259" key="1">
    <source>
        <dbReference type="Pfam" id="PF16227"/>
    </source>
</evidence>
<dbReference type="InterPro" id="IPR032616">
    <property type="entry name" value="DUF4886"/>
</dbReference>
<dbReference type="AlphaFoldDB" id="A0A9D1SZS9"/>
<dbReference type="Gene3D" id="3.40.50.1110">
    <property type="entry name" value="SGNH hydrolase"/>
    <property type="match status" value="1"/>
</dbReference>
<dbReference type="InterPro" id="IPR036514">
    <property type="entry name" value="SGNH_hydro_sf"/>
</dbReference>
<evidence type="ECO:0000313" key="2">
    <source>
        <dbReference type="EMBL" id="HIV02634.1"/>
    </source>
</evidence>
<evidence type="ECO:0000313" key="3">
    <source>
        <dbReference type="Proteomes" id="UP000886743"/>
    </source>
</evidence>
<comment type="caution">
    <text evidence="2">The sequence shown here is derived from an EMBL/GenBank/DDBJ whole genome shotgun (WGS) entry which is preliminary data.</text>
</comment>
<protein>
    <submittedName>
        <fullName evidence="2">DUF4886 domain-containing protein</fullName>
    </submittedName>
</protein>